<feature type="compositionally biased region" description="Basic and acidic residues" evidence="1">
    <location>
        <begin position="26"/>
        <end position="35"/>
    </location>
</feature>
<feature type="compositionally biased region" description="Basic and acidic residues" evidence="1">
    <location>
        <begin position="47"/>
        <end position="69"/>
    </location>
</feature>
<dbReference type="GO" id="GO:0009737">
    <property type="term" value="P:response to abscisic acid"/>
    <property type="evidence" value="ECO:0007669"/>
    <property type="project" value="InterPro"/>
</dbReference>
<feature type="region of interest" description="Disordered" evidence="1">
    <location>
        <begin position="1"/>
        <end position="102"/>
    </location>
</feature>
<evidence type="ECO:0000259" key="4">
    <source>
        <dbReference type="Pfam" id="PF23403"/>
    </source>
</evidence>
<dbReference type="InterPro" id="IPR057059">
    <property type="entry name" value="LTI65/LTI78_PGEED"/>
</dbReference>
<dbReference type="FunCoup" id="A0A068TTQ9">
    <property type="interactions" value="212"/>
</dbReference>
<feature type="compositionally biased region" description="Basic and acidic residues" evidence="1">
    <location>
        <begin position="453"/>
        <end position="473"/>
    </location>
</feature>
<feature type="compositionally biased region" description="Polar residues" evidence="1">
    <location>
        <begin position="241"/>
        <end position="253"/>
    </location>
</feature>
<dbReference type="AlphaFoldDB" id="A0A068TTQ9"/>
<dbReference type="OMA" id="HQTPMKT"/>
<dbReference type="PhylomeDB" id="A0A068TTQ9"/>
<feature type="domain" description="LTI65/LTI78 NYQTKV repeat" evidence="3">
    <location>
        <begin position="183"/>
        <end position="237"/>
    </location>
</feature>
<feature type="domain" description="LTI65/LTI78 PGEED repeat" evidence="2">
    <location>
        <begin position="403"/>
        <end position="433"/>
    </location>
</feature>
<feature type="domain" description="LTI65/LTI78 N-terminal" evidence="4">
    <location>
        <begin position="29"/>
        <end position="99"/>
    </location>
</feature>
<feature type="region of interest" description="Disordered" evidence="1">
    <location>
        <begin position="502"/>
        <end position="539"/>
    </location>
</feature>
<dbReference type="OrthoDB" id="1931597at2759"/>
<dbReference type="InterPro" id="IPR012418">
    <property type="entry name" value="CAP160"/>
</dbReference>
<feature type="compositionally biased region" description="Acidic residues" evidence="1">
    <location>
        <begin position="70"/>
        <end position="86"/>
    </location>
</feature>
<dbReference type="STRING" id="49390.A0A068TTQ9"/>
<feature type="region of interest" description="Disordered" evidence="1">
    <location>
        <begin position="145"/>
        <end position="299"/>
    </location>
</feature>
<dbReference type="Proteomes" id="UP000295252">
    <property type="component" value="Chromosome V"/>
</dbReference>
<dbReference type="PANTHER" id="PTHR33836:SF1">
    <property type="entry name" value="LOW-TEMPERATURE-INDUCED 65 KDA PROTEIN-RELATED"/>
    <property type="match status" value="1"/>
</dbReference>
<name>A0A068TTQ9_COFCA</name>
<dbReference type="EMBL" id="HG739087">
    <property type="protein sequence ID" value="CDO99442.1"/>
    <property type="molecule type" value="Genomic_DNA"/>
</dbReference>
<dbReference type="Pfam" id="PF07918">
    <property type="entry name" value="CAP160"/>
    <property type="match status" value="1"/>
</dbReference>
<gene>
    <name evidence="5" type="ORF">GSCOC_T00026616001</name>
</gene>
<feature type="compositionally biased region" description="Basic residues" evidence="1">
    <location>
        <begin position="36"/>
        <end position="46"/>
    </location>
</feature>
<sequence length="539" mass="57701">MESQLHRPYGHTDDQDPQHAAVEDEGDHHHHEKTSVMRKVKAKAKKIKETLAKHGLGHEHEHERDYSHDDPDEGEENEDEEMEEDPEVHGAPMYESAVIGSPIPAQNVNLEKPTAIGETGATRPVFEGQSGENLGKPSAMEVVHAPEDKDISFPPEIRRTKGDSGARNDNENVGPQGFRIGALEGLEEDPQAPKNRPGEVPPSNYETKVTDPTGKGGEEIGITPLIQSFNKMGVYDESVPKSESGQEGYTGSHGQFAPEPNPTEGKSDSAPKSCDPSKPEDNLPRDTLTGKSSDQSGYVEKISLATSTIADKAMSAKNVVASKLGYGGTEGGKVPETDEKKNAAKSGASPAEYAHKVSATVTDKLAPVYQKVAVAGSSVVSKVKGSTGTGQEGSETSGGKVPDKGVSVKEYLVEKFKPREEDKALSEVISETLHKKKEEVGKTGESKPMGKVTESEEVARHLGTGMERKREGEDAIAAGRESSGKGMVDRLKGAVSSWIVKGREDQQYSQGSADSSNVRNEGSAASDEIGHRRLQESGN</sequence>
<accession>A0A068TTQ9</accession>
<feature type="compositionally biased region" description="Basic and acidic residues" evidence="1">
    <location>
        <begin position="436"/>
        <end position="445"/>
    </location>
</feature>
<dbReference type="Gramene" id="CDO99442">
    <property type="protein sequence ID" value="CDO99442"/>
    <property type="gene ID" value="GSCOC_T00026616001"/>
</dbReference>
<feature type="compositionally biased region" description="Basic and acidic residues" evidence="1">
    <location>
        <begin position="265"/>
        <end position="284"/>
    </location>
</feature>
<feature type="compositionally biased region" description="Basic and acidic residues" evidence="1">
    <location>
        <begin position="145"/>
        <end position="170"/>
    </location>
</feature>
<organism evidence="5 6">
    <name type="scientific">Coffea canephora</name>
    <name type="common">Robusta coffee</name>
    <dbReference type="NCBI Taxonomy" id="49390"/>
    <lineage>
        <taxon>Eukaryota</taxon>
        <taxon>Viridiplantae</taxon>
        <taxon>Streptophyta</taxon>
        <taxon>Embryophyta</taxon>
        <taxon>Tracheophyta</taxon>
        <taxon>Spermatophyta</taxon>
        <taxon>Magnoliopsida</taxon>
        <taxon>eudicotyledons</taxon>
        <taxon>Gunneridae</taxon>
        <taxon>Pentapetalae</taxon>
        <taxon>asterids</taxon>
        <taxon>lamiids</taxon>
        <taxon>Gentianales</taxon>
        <taxon>Rubiaceae</taxon>
        <taxon>Ixoroideae</taxon>
        <taxon>Gardenieae complex</taxon>
        <taxon>Bertiereae - Coffeeae clade</taxon>
        <taxon>Coffeeae</taxon>
        <taxon>Coffea</taxon>
    </lineage>
</organism>
<proteinExistence type="predicted"/>
<evidence type="ECO:0000259" key="3">
    <source>
        <dbReference type="Pfam" id="PF23402"/>
    </source>
</evidence>
<reference evidence="6" key="1">
    <citation type="journal article" date="2014" name="Science">
        <title>The coffee genome provides insight into the convergent evolution of caffeine biosynthesis.</title>
        <authorList>
            <person name="Denoeud F."/>
            <person name="Carretero-Paulet L."/>
            <person name="Dereeper A."/>
            <person name="Droc G."/>
            <person name="Guyot R."/>
            <person name="Pietrella M."/>
            <person name="Zheng C."/>
            <person name="Alberti A."/>
            <person name="Anthony F."/>
            <person name="Aprea G."/>
            <person name="Aury J.M."/>
            <person name="Bento P."/>
            <person name="Bernard M."/>
            <person name="Bocs S."/>
            <person name="Campa C."/>
            <person name="Cenci A."/>
            <person name="Combes M.C."/>
            <person name="Crouzillat D."/>
            <person name="Da Silva C."/>
            <person name="Daddiego L."/>
            <person name="De Bellis F."/>
            <person name="Dussert S."/>
            <person name="Garsmeur O."/>
            <person name="Gayraud T."/>
            <person name="Guignon V."/>
            <person name="Jahn K."/>
            <person name="Jamilloux V."/>
            <person name="Joet T."/>
            <person name="Labadie K."/>
            <person name="Lan T."/>
            <person name="Leclercq J."/>
            <person name="Lepelley M."/>
            <person name="Leroy T."/>
            <person name="Li L.T."/>
            <person name="Librado P."/>
            <person name="Lopez L."/>
            <person name="Munoz A."/>
            <person name="Noel B."/>
            <person name="Pallavicini A."/>
            <person name="Perrotta G."/>
            <person name="Poncet V."/>
            <person name="Pot D."/>
            <person name="Priyono X."/>
            <person name="Rigoreau M."/>
            <person name="Rouard M."/>
            <person name="Rozas J."/>
            <person name="Tranchant-Dubreuil C."/>
            <person name="VanBuren R."/>
            <person name="Zhang Q."/>
            <person name="Andrade A.C."/>
            <person name="Argout X."/>
            <person name="Bertrand B."/>
            <person name="de Kochko A."/>
            <person name="Graziosi G."/>
            <person name="Henry R.J."/>
            <person name="Jayarama X."/>
            <person name="Ming R."/>
            <person name="Nagai C."/>
            <person name="Rounsley S."/>
            <person name="Sankoff D."/>
            <person name="Giuliano G."/>
            <person name="Albert V.A."/>
            <person name="Wincker P."/>
            <person name="Lashermes P."/>
        </authorList>
    </citation>
    <scope>NUCLEOTIDE SEQUENCE [LARGE SCALE GENOMIC DNA]</scope>
    <source>
        <strain evidence="6">cv. DH200-94</strain>
    </source>
</reference>
<dbReference type="InParanoid" id="A0A068TTQ9"/>
<feature type="region of interest" description="Disordered" evidence="1">
    <location>
        <begin position="436"/>
        <end position="489"/>
    </location>
</feature>
<evidence type="ECO:0008006" key="7">
    <source>
        <dbReference type="Google" id="ProtNLM"/>
    </source>
</evidence>
<feature type="compositionally biased region" description="Basic and acidic residues" evidence="1">
    <location>
        <begin position="333"/>
        <end position="342"/>
    </location>
</feature>
<evidence type="ECO:0000313" key="5">
    <source>
        <dbReference type="EMBL" id="CDO99442.1"/>
    </source>
</evidence>
<dbReference type="Pfam" id="PF23402">
    <property type="entry name" value="LTI65_LTI78_NYQTKV"/>
    <property type="match status" value="1"/>
</dbReference>
<evidence type="ECO:0000256" key="1">
    <source>
        <dbReference type="SAM" id="MobiDB-lite"/>
    </source>
</evidence>
<dbReference type="InterPro" id="IPR057058">
    <property type="entry name" value="LTI65_LTI78_NYQTKV"/>
</dbReference>
<feature type="compositionally biased region" description="Polar residues" evidence="1">
    <location>
        <begin position="507"/>
        <end position="520"/>
    </location>
</feature>
<evidence type="ECO:0000313" key="6">
    <source>
        <dbReference type="Proteomes" id="UP000295252"/>
    </source>
</evidence>
<dbReference type="InterPro" id="IPR037491">
    <property type="entry name" value="LTI78/LTI65"/>
</dbReference>
<protein>
    <recommendedName>
        <fullName evidence="7">Low-temperature-induced 65 kDa protein</fullName>
    </recommendedName>
</protein>
<dbReference type="InterPro" id="IPR056605">
    <property type="entry name" value="LTI65_LTI78_N"/>
</dbReference>
<evidence type="ECO:0000259" key="2">
    <source>
        <dbReference type="Pfam" id="PF23399"/>
    </source>
</evidence>
<dbReference type="PANTHER" id="PTHR33836">
    <property type="entry name" value="LOW-TEMPERATURE-INDUCED 65 KDA PROTEIN-RELATED"/>
    <property type="match status" value="1"/>
</dbReference>
<dbReference type="Pfam" id="PF23403">
    <property type="entry name" value="LTI65_LTI78_N"/>
    <property type="match status" value="1"/>
</dbReference>
<feature type="region of interest" description="Disordered" evidence="1">
    <location>
        <begin position="380"/>
        <end position="403"/>
    </location>
</feature>
<feature type="region of interest" description="Disordered" evidence="1">
    <location>
        <begin position="325"/>
        <end position="351"/>
    </location>
</feature>
<dbReference type="GO" id="GO:0006950">
    <property type="term" value="P:response to stress"/>
    <property type="evidence" value="ECO:0007669"/>
    <property type="project" value="TreeGrafter"/>
</dbReference>
<feature type="compositionally biased region" description="Basic and acidic residues" evidence="1">
    <location>
        <begin position="528"/>
        <end position="539"/>
    </location>
</feature>
<dbReference type="Pfam" id="PF23399">
    <property type="entry name" value="LTI65_PGEED"/>
    <property type="match status" value="1"/>
</dbReference>
<keyword evidence="6" id="KW-1185">Reference proteome</keyword>